<accession>A0A2A6CYB7</accession>
<dbReference type="Proteomes" id="UP000005239">
    <property type="component" value="Unassembled WGS sequence"/>
</dbReference>
<dbReference type="EnsemblMetazoa" id="PPA36174.1">
    <property type="protein sequence ID" value="PPA36174.1"/>
    <property type="gene ID" value="WBGene00274543"/>
</dbReference>
<organism evidence="1 2">
    <name type="scientific">Pristionchus pacificus</name>
    <name type="common">Parasitic nematode worm</name>
    <dbReference type="NCBI Taxonomy" id="54126"/>
    <lineage>
        <taxon>Eukaryota</taxon>
        <taxon>Metazoa</taxon>
        <taxon>Ecdysozoa</taxon>
        <taxon>Nematoda</taxon>
        <taxon>Chromadorea</taxon>
        <taxon>Rhabditida</taxon>
        <taxon>Rhabditina</taxon>
        <taxon>Diplogasteromorpha</taxon>
        <taxon>Diplogasteroidea</taxon>
        <taxon>Neodiplogasteridae</taxon>
        <taxon>Pristionchus</taxon>
    </lineage>
</organism>
<accession>A0A8R1UPU2</accession>
<reference evidence="2" key="1">
    <citation type="journal article" date="2008" name="Nat. Genet.">
        <title>The Pristionchus pacificus genome provides a unique perspective on nematode lifestyle and parasitism.</title>
        <authorList>
            <person name="Dieterich C."/>
            <person name="Clifton S.W."/>
            <person name="Schuster L.N."/>
            <person name="Chinwalla A."/>
            <person name="Delehaunty K."/>
            <person name="Dinkelacker I."/>
            <person name="Fulton L."/>
            <person name="Fulton R."/>
            <person name="Godfrey J."/>
            <person name="Minx P."/>
            <person name="Mitreva M."/>
            <person name="Roeseler W."/>
            <person name="Tian H."/>
            <person name="Witte H."/>
            <person name="Yang S.P."/>
            <person name="Wilson R.K."/>
            <person name="Sommer R.J."/>
        </authorList>
    </citation>
    <scope>NUCLEOTIDE SEQUENCE [LARGE SCALE GENOMIC DNA]</scope>
    <source>
        <strain evidence="2">PS312</strain>
    </source>
</reference>
<protein>
    <submittedName>
        <fullName evidence="1">Uncharacterized protein</fullName>
    </submittedName>
</protein>
<gene>
    <name evidence="1" type="primary">WBGene00274543</name>
</gene>
<evidence type="ECO:0000313" key="2">
    <source>
        <dbReference type="Proteomes" id="UP000005239"/>
    </source>
</evidence>
<keyword evidence="2" id="KW-1185">Reference proteome</keyword>
<proteinExistence type="predicted"/>
<name>A0A2A6CYB7_PRIPA</name>
<evidence type="ECO:0000313" key="1">
    <source>
        <dbReference type="EnsemblMetazoa" id="PPA36174.1"/>
    </source>
</evidence>
<dbReference type="AlphaFoldDB" id="A0A2A6CYB7"/>
<reference evidence="1" key="2">
    <citation type="submission" date="2022-06" db="UniProtKB">
        <authorList>
            <consortium name="EnsemblMetazoa"/>
        </authorList>
    </citation>
    <scope>IDENTIFICATION</scope>
    <source>
        <strain evidence="1">PS312</strain>
    </source>
</reference>
<sequence length="144" mass="16957">MQLSRSFLFLAASLCFNTVHGQLKHPYEAAPFHYDEQWSEYDKCHFFDPRNEFWDHHKCEYVDCSFSSGSCEDAIDGKWPVMETRYRAGCHKIHDFAPVAPSSSCWAGKMMTLCCTNDADANKIVSVIPFHQRKHDYERYWPYR</sequence>